<evidence type="ECO:0000256" key="1">
    <source>
        <dbReference type="SAM" id="Phobius"/>
    </source>
</evidence>
<evidence type="ECO:0008006" key="5">
    <source>
        <dbReference type="Google" id="ProtNLM"/>
    </source>
</evidence>
<keyword evidence="1" id="KW-0472">Membrane</keyword>
<keyword evidence="4" id="KW-1185">Reference proteome</keyword>
<gene>
    <name evidence="3" type="ORF">E1261_34380</name>
</gene>
<sequence length="217" mass="22685">MRRALMLLLATIAVLWVPAVGTAAVPVDPRITAATEAWATTPLYVDPDYASLADVGPMLAEIRTAPVAVYVAVVPTGAWFQEKGDGELLAGWLANANGKPGVYIVMDGDTSNGVAHQLRAYTAGQTWSSGREQTMSSQLSAFLDRLKLTDHYDAKPARTTPLKPRPVSVSEPERFTTGDAIRSGLAGGLLGLFGGALLGAVVLGVSATVGPRRGGRS</sequence>
<organism evidence="3 4">
    <name type="scientific">Kribbella albertanoniae</name>
    <dbReference type="NCBI Taxonomy" id="1266829"/>
    <lineage>
        <taxon>Bacteria</taxon>
        <taxon>Bacillati</taxon>
        <taxon>Actinomycetota</taxon>
        <taxon>Actinomycetes</taxon>
        <taxon>Propionibacteriales</taxon>
        <taxon>Kribbellaceae</taxon>
        <taxon>Kribbella</taxon>
    </lineage>
</organism>
<feature type="signal peptide" evidence="2">
    <location>
        <begin position="1"/>
        <end position="23"/>
    </location>
</feature>
<feature type="chain" id="PRO_5020397512" description="TPM domain-containing protein" evidence="2">
    <location>
        <begin position="24"/>
        <end position="217"/>
    </location>
</feature>
<dbReference type="EMBL" id="SMKA01000233">
    <property type="protein sequence ID" value="TDC19235.1"/>
    <property type="molecule type" value="Genomic_DNA"/>
</dbReference>
<keyword evidence="2" id="KW-0732">Signal</keyword>
<accession>A0A4R4PA73</accession>
<evidence type="ECO:0000256" key="2">
    <source>
        <dbReference type="SAM" id="SignalP"/>
    </source>
</evidence>
<keyword evidence="1" id="KW-0812">Transmembrane</keyword>
<dbReference type="RefSeq" id="WP_132413873.1">
    <property type="nucleotide sequence ID" value="NZ_SMKA01000233.1"/>
</dbReference>
<dbReference type="OrthoDB" id="3829378at2"/>
<dbReference type="Proteomes" id="UP000295075">
    <property type="component" value="Unassembled WGS sequence"/>
</dbReference>
<reference evidence="3 4" key="1">
    <citation type="submission" date="2019-03" db="EMBL/GenBank/DDBJ databases">
        <title>Draft genome sequences of novel Actinobacteria.</title>
        <authorList>
            <person name="Sahin N."/>
            <person name="Ay H."/>
            <person name="Saygin H."/>
        </authorList>
    </citation>
    <scope>NUCLEOTIDE SEQUENCE [LARGE SCALE GENOMIC DNA]</scope>
    <source>
        <strain evidence="3 4">JCM 30547</strain>
    </source>
</reference>
<dbReference type="AlphaFoldDB" id="A0A4R4PA73"/>
<proteinExistence type="predicted"/>
<feature type="transmembrane region" description="Helical" evidence="1">
    <location>
        <begin position="185"/>
        <end position="209"/>
    </location>
</feature>
<evidence type="ECO:0000313" key="3">
    <source>
        <dbReference type="EMBL" id="TDC19235.1"/>
    </source>
</evidence>
<name>A0A4R4PA73_9ACTN</name>
<keyword evidence="1" id="KW-1133">Transmembrane helix</keyword>
<comment type="caution">
    <text evidence="3">The sequence shown here is derived from an EMBL/GenBank/DDBJ whole genome shotgun (WGS) entry which is preliminary data.</text>
</comment>
<evidence type="ECO:0000313" key="4">
    <source>
        <dbReference type="Proteomes" id="UP000295075"/>
    </source>
</evidence>
<protein>
    <recommendedName>
        <fullName evidence="5">TPM domain-containing protein</fullName>
    </recommendedName>
</protein>